<keyword evidence="1" id="KW-0812">Transmembrane</keyword>
<keyword evidence="1" id="KW-0472">Membrane</keyword>
<feature type="transmembrane region" description="Helical" evidence="1">
    <location>
        <begin position="73"/>
        <end position="90"/>
    </location>
</feature>
<sequence>MVLFYAGVAWVAVWTIFRSPALDYRLVMLGAVLPVVELPLGTGPLHTLLAPVVALIVVMAVTQRKRLVRRRWLGLPIGMFVHLVLDGSIARPELFWWPLGGAGAFGQSLPELSAGIWLLVGELIGLGALLWAVGRFGLDDADRRRRFLHTGQLDRTIAGEEPDAGC</sequence>
<protein>
    <recommendedName>
        <fullName evidence="4">Metal-dependent hydrolase</fullName>
    </recommendedName>
</protein>
<gene>
    <name evidence="2" type="ORF">IPN02_14575</name>
</gene>
<proteinExistence type="predicted"/>
<name>A0A936NFI3_9ACTN</name>
<feature type="transmembrane region" description="Helical" evidence="1">
    <location>
        <begin position="116"/>
        <end position="138"/>
    </location>
</feature>
<evidence type="ECO:0000313" key="2">
    <source>
        <dbReference type="EMBL" id="MBK9298027.1"/>
    </source>
</evidence>
<evidence type="ECO:0000256" key="1">
    <source>
        <dbReference type="SAM" id="Phobius"/>
    </source>
</evidence>
<evidence type="ECO:0000313" key="3">
    <source>
        <dbReference type="Proteomes" id="UP000727993"/>
    </source>
</evidence>
<dbReference type="AlphaFoldDB" id="A0A936NFI3"/>
<accession>A0A936NFI3</accession>
<feature type="transmembrane region" description="Helical" evidence="1">
    <location>
        <begin position="42"/>
        <end position="61"/>
    </location>
</feature>
<dbReference type="Proteomes" id="UP000727993">
    <property type="component" value="Unassembled WGS sequence"/>
</dbReference>
<keyword evidence="1" id="KW-1133">Transmembrane helix</keyword>
<evidence type="ECO:0008006" key="4">
    <source>
        <dbReference type="Google" id="ProtNLM"/>
    </source>
</evidence>
<dbReference type="EMBL" id="JADJZA010000008">
    <property type="protein sequence ID" value="MBK9298027.1"/>
    <property type="molecule type" value="Genomic_DNA"/>
</dbReference>
<organism evidence="2 3">
    <name type="scientific">Candidatus Neomicrothrix subdominans</name>
    <dbReference type="NCBI Taxonomy" id="2954438"/>
    <lineage>
        <taxon>Bacteria</taxon>
        <taxon>Bacillati</taxon>
        <taxon>Actinomycetota</taxon>
        <taxon>Acidimicrobiia</taxon>
        <taxon>Acidimicrobiales</taxon>
        <taxon>Microthrixaceae</taxon>
        <taxon>Candidatus Neomicrothrix</taxon>
    </lineage>
</organism>
<comment type="caution">
    <text evidence="2">The sequence shown here is derived from an EMBL/GenBank/DDBJ whole genome shotgun (WGS) entry which is preliminary data.</text>
</comment>
<reference evidence="2 3" key="1">
    <citation type="submission" date="2020-10" db="EMBL/GenBank/DDBJ databases">
        <title>Connecting structure to function with the recovery of over 1000 high-quality activated sludge metagenome-assembled genomes encoding full-length rRNA genes using long-read sequencing.</title>
        <authorList>
            <person name="Singleton C.M."/>
            <person name="Petriglieri F."/>
            <person name="Kristensen J.M."/>
            <person name="Kirkegaard R.H."/>
            <person name="Michaelsen T.Y."/>
            <person name="Andersen M.H."/>
            <person name="Karst S.M."/>
            <person name="Dueholm M.S."/>
            <person name="Nielsen P.H."/>
            <person name="Albertsen M."/>
        </authorList>
    </citation>
    <scope>NUCLEOTIDE SEQUENCE [LARGE SCALE GENOMIC DNA]</scope>
    <source>
        <strain evidence="2">Lyne_18-Q3-R50-59_MAXAC.006</strain>
    </source>
</reference>